<accession>A0A3N6MCZ1</accession>
<keyword evidence="4 5" id="KW-0472">Membrane</keyword>
<dbReference type="EMBL" id="RQIS01000026">
    <property type="protein sequence ID" value="RQH00588.1"/>
    <property type="molecule type" value="Genomic_DNA"/>
</dbReference>
<evidence type="ECO:0000256" key="4">
    <source>
        <dbReference type="ARBA" id="ARBA00023136"/>
    </source>
</evidence>
<dbReference type="InterPro" id="IPR007300">
    <property type="entry name" value="CidB/LrgB"/>
</dbReference>
<dbReference type="PANTHER" id="PTHR30249:SF16">
    <property type="entry name" value="INNER MEMBRANE PROTEIN"/>
    <property type="match status" value="1"/>
</dbReference>
<comment type="subcellular location">
    <subcellularLocation>
        <location evidence="1">Membrane</location>
        <topology evidence="1">Multi-pass membrane protein</topology>
    </subcellularLocation>
</comment>
<dbReference type="Proteomes" id="UP000272778">
    <property type="component" value="Unassembled WGS sequence"/>
</dbReference>
<evidence type="ECO:0000256" key="3">
    <source>
        <dbReference type="ARBA" id="ARBA00022989"/>
    </source>
</evidence>
<keyword evidence="7" id="KW-1185">Reference proteome</keyword>
<feature type="transmembrane region" description="Helical" evidence="5">
    <location>
        <begin position="28"/>
        <end position="48"/>
    </location>
</feature>
<evidence type="ECO:0000256" key="2">
    <source>
        <dbReference type="ARBA" id="ARBA00022692"/>
    </source>
</evidence>
<dbReference type="GO" id="GO:0016020">
    <property type="term" value="C:membrane"/>
    <property type="evidence" value="ECO:0007669"/>
    <property type="project" value="UniProtKB-SubCell"/>
</dbReference>
<feature type="transmembrane region" description="Helical" evidence="5">
    <location>
        <begin position="89"/>
        <end position="109"/>
    </location>
</feature>
<dbReference type="OrthoDB" id="9811701at2"/>
<keyword evidence="2 5" id="KW-0812">Transmembrane</keyword>
<name>A0A3N6MCZ1_9BURK</name>
<evidence type="ECO:0000313" key="7">
    <source>
        <dbReference type="Proteomes" id="UP000272778"/>
    </source>
</evidence>
<dbReference type="RefSeq" id="WP_124153709.1">
    <property type="nucleotide sequence ID" value="NZ_RQIS01000026.1"/>
</dbReference>
<sequence length="225" mass="23916">MMALVVGMAATLAVYLLNVRLHRAWRNVLTSPLILGPAILIAGLSLLHVPFDAYLQSTHVLVWMIGPLTLALAVPVYQNRQYVRHWWPVLLVGTIVSGTTAMVSTVMLARLFDLPAIVEHSLVARSISMPFAFVVSDELSGARDLTTLFVVASGTAGMVLGDVLLLAFRVKSAQAHGATLGAVAQMAGTIRAHDRGMPNGVMASLTMVLGGAFTVLAAPLVVRLI</sequence>
<feature type="transmembrane region" description="Helical" evidence="5">
    <location>
        <begin position="60"/>
        <end position="77"/>
    </location>
</feature>
<evidence type="ECO:0000256" key="5">
    <source>
        <dbReference type="SAM" id="Phobius"/>
    </source>
</evidence>
<feature type="transmembrane region" description="Helical" evidence="5">
    <location>
        <begin position="201"/>
        <end position="222"/>
    </location>
</feature>
<protein>
    <submittedName>
        <fullName evidence="6">LrgB family protein</fullName>
    </submittedName>
</protein>
<evidence type="ECO:0000256" key="1">
    <source>
        <dbReference type="ARBA" id="ARBA00004141"/>
    </source>
</evidence>
<keyword evidence="3 5" id="KW-1133">Transmembrane helix</keyword>
<feature type="transmembrane region" description="Helical" evidence="5">
    <location>
        <begin position="147"/>
        <end position="168"/>
    </location>
</feature>
<proteinExistence type="predicted"/>
<dbReference type="Pfam" id="PF04172">
    <property type="entry name" value="LrgB"/>
    <property type="match status" value="1"/>
</dbReference>
<dbReference type="PANTHER" id="PTHR30249">
    <property type="entry name" value="PUTATIVE SEROTONIN TRANSPORTER"/>
    <property type="match status" value="1"/>
</dbReference>
<evidence type="ECO:0000313" key="6">
    <source>
        <dbReference type="EMBL" id="RQH00588.1"/>
    </source>
</evidence>
<gene>
    <name evidence="6" type="ORF">D1Y85_24695</name>
</gene>
<comment type="caution">
    <text evidence="6">The sequence shown here is derived from an EMBL/GenBank/DDBJ whole genome shotgun (WGS) entry which is preliminary data.</text>
</comment>
<organism evidence="6 7">
    <name type="scientific">Paraburkholderia dinghuensis</name>
    <dbReference type="NCBI Taxonomy" id="2305225"/>
    <lineage>
        <taxon>Bacteria</taxon>
        <taxon>Pseudomonadati</taxon>
        <taxon>Pseudomonadota</taxon>
        <taxon>Betaproteobacteria</taxon>
        <taxon>Burkholderiales</taxon>
        <taxon>Burkholderiaceae</taxon>
        <taxon>Paraburkholderia</taxon>
    </lineage>
</organism>
<reference evidence="6 7" key="1">
    <citation type="submission" date="2018-11" db="EMBL/GenBank/DDBJ databases">
        <title>Paraburkholderia sp. DHOA04, isolated from soil.</title>
        <authorList>
            <person name="Gao Z.-H."/>
            <person name="Qiu L.-H."/>
            <person name="Fu J.-C."/>
        </authorList>
    </citation>
    <scope>NUCLEOTIDE SEQUENCE [LARGE SCALE GENOMIC DNA]</scope>
    <source>
        <strain evidence="6 7">DHOA04</strain>
    </source>
</reference>
<dbReference type="AlphaFoldDB" id="A0A3N6MCZ1"/>